<dbReference type="PANTHER" id="PTHR43731">
    <property type="entry name" value="RHOMBOID PROTEASE"/>
    <property type="match status" value="1"/>
</dbReference>
<dbReference type="PANTHER" id="PTHR43731:SF14">
    <property type="entry name" value="PRESENILIN-ASSOCIATED RHOMBOID-LIKE PROTEIN, MITOCHONDRIAL"/>
    <property type="match status" value="1"/>
</dbReference>
<dbReference type="InterPro" id="IPR050925">
    <property type="entry name" value="Rhomboid_protease_S54"/>
</dbReference>
<reference evidence="10" key="2">
    <citation type="submission" date="2021-08" db="EMBL/GenBank/DDBJ databases">
        <authorList>
            <person name="Tani A."/>
            <person name="Ola A."/>
            <person name="Ogura Y."/>
            <person name="Katsura K."/>
            <person name="Hayashi T."/>
        </authorList>
    </citation>
    <scope>NUCLEOTIDE SEQUENCE</scope>
    <source>
        <strain evidence="10">NBRC 15689</strain>
    </source>
</reference>
<dbReference type="GO" id="GO:0008233">
    <property type="term" value="F:peptidase activity"/>
    <property type="evidence" value="ECO:0007669"/>
    <property type="project" value="UniProtKB-KW"/>
</dbReference>
<evidence type="ECO:0000256" key="1">
    <source>
        <dbReference type="ARBA" id="ARBA00004141"/>
    </source>
</evidence>
<dbReference type="Proteomes" id="UP001055156">
    <property type="component" value="Unassembled WGS sequence"/>
</dbReference>
<name>A0ABQ4T320_METOR</name>
<evidence type="ECO:0000256" key="4">
    <source>
        <dbReference type="ARBA" id="ARBA00022801"/>
    </source>
</evidence>
<dbReference type="Gene3D" id="1.20.1540.10">
    <property type="entry name" value="Rhomboid-like"/>
    <property type="match status" value="1"/>
</dbReference>
<evidence type="ECO:0000256" key="3">
    <source>
        <dbReference type="ARBA" id="ARBA00022692"/>
    </source>
</evidence>
<evidence type="ECO:0000256" key="5">
    <source>
        <dbReference type="ARBA" id="ARBA00022989"/>
    </source>
</evidence>
<feature type="domain" description="Peptidase S54 rhomboid" evidence="9">
    <location>
        <begin position="120"/>
        <end position="283"/>
    </location>
</feature>
<organism evidence="10 11">
    <name type="scientific">Methylobacterium organophilum</name>
    <dbReference type="NCBI Taxonomy" id="410"/>
    <lineage>
        <taxon>Bacteria</taxon>
        <taxon>Pseudomonadati</taxon>
        <taxon>Pseudomonadota</taxon>
        <taxon>Alphaproteobacteria</taxon>
        <taxon>Hyphomicrobiales</taxon>
        <taxon>Methylobacteriaceae</taxon>
        <taxon>Methylobacterium</taxon>
    </lineage>
</organism>
<gene>
    <name evidence="10" type="primary">glpG</name>
    <name evidence="10" type="ORF">LKMONMHP_0900</name>
</gene>
<evidence type="ECO:0000313" key="11">
    <source>
        <dbReference type="Proteomes" id="UP001055156"/>
    </source>
</evidence>
<feature type="transmembrane region" description="Helical" evidence="8">
    <location>
        <begin position="157"/>
        <end position="177"/>
    </location>
</feature>
<comment type="caution">
    <text evidence="10">The sequence shown here is derived from an EMBL/GenBank/DDBJ whole genome shotgun (WGS) entry which is preliminary data.</text>
</comment>
<comment type="subcellular location">
    <subcellularLocation>
        <location evidence="1">Membrane</location>
        <topology evidence="1">Multi-pass membrane protein</topology>
    </subcellularLocation>
</comment>
<evidence type="ECO:0000256" key="7">
    <source>
        <dbReference type="SAM" id="MobiDB-lite"/>
    </source>
</evidence>
<keyword evidence="3 8" id="KW-0812">Transmembrane</keyword>
<evidence type="ECO:0000313" key="10">
    <source>
        <dbReference type="EMBL" id="GJE26056.1"/>
    </source>
</evidence>
<keyword evidence="10" id="KW-0645">Protease</keyword>
<accession>A0ABQ4T320</accession>
<evidence type="ECO:0000256" key="8">
    <source>
        <dbReference type="SAM" id="Phobius"/>
    </source>
</evidence>
<evidence type="ECO:0000256" key="2">
    <source>
        <dbReference type="ARBA" id="ARBA00009045"/>
    </source>
</evidence>
<evidence type="ECO:0000259" key="9">
    <source>
        <dbReference type="Pfam" id="PF01694"/>
    </source>
</evidence>
<feature type="transmembrane region" description="Helical" evidence="8">
    <location>
        <begin position="236"/>
        <end position="258"/>
    </location>
</feature>
<dbReference type="GO" id="GO:0006508">
    <property type="term" value="P:proteolysis"/>
    <property type="evidence" value="ECO:0007669"/>
    <property type="project" value="UniProtKB-KW"/>
</dbReference>
<keyword evidence="11" id="KW-1185">Reference proteome</keyword>
<feature type="transmembrane region" description="Helical" evidence="8">
    <location>
        <begin position="264"/>
        <end position="283"/>
    </location>
</feature>
<dbReference type="SUPFAM" id="SSF144091">
    <property type="entry name" value="Rhomboid-like"/>
    <property type="match status" value="1"/>
</dbReference>
<sequence>MRRLEGLRRRREARHGDGMDASPDFPRQSRVPVFNMPGIVTAAIALLLGLHALRTVLPDSWDIALLLDLAFIPGRWTAAIDPSRAADIISAAGTGSGGTEIAAAREEFARYLVAQPSASPWTFATYALLHGSWMHVIFNTVWLAAFGSPVARRYGPLRWLVLAIAGAVAGAFLHLLIDPLSTMPLVGASAGISALMAAAARFVFQPPARFTPSVPWQLPPEPRLQTLPELMRNRTAVLFLAVWLVTNLLFGLAAIPLGGEDGPIAWDAHLGGFAVGFFLLPLLERRIRT</sequence>
<protein>
    <submittedName>
        <fullName evidence="10">Rhomboid protease GlpG</fullName>
    </submittedName>
</protein>
<proteinExistence type="inferred from homology"/>
<feature type="transmembrane region" description="Helical" evidence="8">
    <location>
        <begin position="123"/>
        <end position="145"/>
    </location>
</feature>
<keyword evidence="6 8" id="KW-0472">Membrane</keyword>
<keyword evidence="5 8" id="KW-1133">Transmembrane helix</keyword>
<dbReference type="InterPro" id="IPR022764">
    <property type="entry name" value="Peptidase_S54_rhomboid_dom"/>
</dbReference>
<feature type="region of interest" description="Disordered" evidence="7">
    <location>
        <begin position="1"/>
        <end position="27"/>
    </location>
</feature>
<dbReference type="InterPro" id="IPR035952">
    <property type="entry name" value="Rhomboid-like_sf"/>
</dbReference>
<comment type="similarity">
    <text evidence="2">Belongs to the peptidase S54 family.</text>
</comment>
<evidence type="ECO:0000256" key="6">
    <source>
        <dbReference type="ARBA" id="ARBA00023136"/>
    </source>
</evidence>
<reference evidence="10" key="1">
    <citation type="journal article" date="2021" name="Front. Microbiol.">
        <title>Comprehensive Comparative Genomics and Phenotyping of Methylobacterium Species.</title>
        <authorList>
            <person name="Alessa O."/>
            <person name="Ogura Y."/>
            <person name="Fujitani Y."/>
            <person name="Takami H."/>
            <person name="Hayashi T."/>
            <person name="Sahin N."/>
            <person name="Tani A."/>
        </authorList>
    </citation>
    <scope>NUCLEOTIDE SEQUENCE</scope>
    <source>
        <strain evidence="10">NBRC 15689</strain>
    </source>
</reference>
<feature type="transmembrane region" description="Helical" evidence="8">
    <location>
        <begin position="183"/>
        <end position="204"/>
    </location>
</feature>
<dbReference type="EMBL" id="BPQV01000002">
    <property type="protein sequence ID" value="GJE26056.1"/>
    <property type="molecule type" value="Genomic_DNA"/>
</dbReference>
<feature type="transmembrane region" description="Helical" evidence="8">
    <location>
        <begin position="33"/>
        <end position="53"/>
    </location>
</feature>
<keyword evidence="4" id="KW-0378">Hydrolase</keyword>
<dbReference type="Pfam" id="PF01694">
    <property type="entry name" value="Rhomboid"/>
    <property type="match status" value="1"/>
</dbReference>